<evidence type="ECO:0000256" key="2">
    <source>
        <dbReference type="ARBA" id="ARBA00022527"/>
    </source>
</evidence>
<dbReference type="GO" id="GO:0004674">
    <property type="term" value="F:protein serine/threonine kinase activity"/>
    <property type="evidence" value="ECO:0007669"/>
    <property type="project" value="UniProtKB-KW"/>
</dbReference>
<dbReference type="InterPro" id="IPR030616">
    <property type="entry name" value="Aur-like"/>
</dbReference>
<feature type="binding site" evidence="8">
    <location>
        <begin position="92"/>
        <end position="93"/>
    </location>
    <ligand>
        <name>ATP</name>
        <dbReference type="ChEBI" id="CHEBI:30616"/>
    </ligand>
</feature>
<evidence type="ECO:0000256" key="8">
    <source>
        <dbReference type="PIRSR" id="PIRSR630616-2"/>
    </source>
</evidence>
<evidence type="ECO:0000256" key="4">
    <source>
        <dbReference type="ARBA" id="ARBA00022741"/>
    </source>
</evidence>
<dbReference type="EMBL" id="LDAU01000006">
    <property type="protein sequence ID" value="KRX11128.1"/>
    <property type="molecule type" value="Genomic_DNA"/>
</dbReference>
<feature type="domain" description="Protein kinase" evidence="12">
    <location>
        <begin position="1"/>
        <end position="225"/>
    </location>
</feature>
<protein>
    <submittedName>
        <fullName evidence="13">Protein kinase-like domain</fullName>
    </submittedName>
</protein>
<evidence type="ECO:0000313" key="13">
    <source>
        <dbReference type="EMBL" id="KRX11128.1"/>
    </source>
</evidence>
<keyword evidence="6 8" id="KW-0067">ATP-binding</keyword>
<proteinExistence type="predicted"/>
<dbReference type="InterPro" id="IPR011009">
    <property type="entry name" value="Kinase-like_dom_sf"/>
</dbReference>
<dbReference type="InParanoid" id="A0A0V0RA86"/>
<feature type="coiled-coil region" evidence="10">
    <location>
        <begin position="349"/>
        <end position="679"/>
    </location>
</feature>
<keyword evidence="5 13" id="KW-0418">Kinase</keyword>
<dbReference type="PROSITE" id="PS00108">
    <property type="entry name" value="PROTEIN_KINASE_ST"/>
    <property type="match status" value="1"/>
</dbReference>
<dbReference type="PROSITE" id="PS50011">
    <property type="entry name" value="PROTEIN_KINASE_DOM"/>
    <property type="match status" value="1"/>
</dbReference>
<gene>
    <name evidence="13" type="ORF">PPERSA_10895</name>
</gene>
<dbReference type="OrthoDB" id="345735at2759"/>
<keyword evidence="2" id="KW-0723">Serine/threonine-protein kinase</keyword>
<dbReference type="Proteomes" id="UP000054937">
    <property type="component" value="Unassembled WGS sequence"/>
</dbReference>
<feature type="cross-link" description="Glycyl lysine isopeptide (Lys-Gly) (interchain with G-Cter in SUMO2)" evidence="9">
    <location>
        <position position="90"/>
    </location>
</feature>
<feature type="binding site" evidence="8">
    <location>
        <begin position="41"/>
        <end position="43"/>
    </location>
    <ligand>
        <name>ATP</name>
        <dbReference type="ChEBI" id="CHEBI:30616"/>
    </ligand>
</feature>
<evidence type="ECO:0000256" key="10">
    <source>
        <dbReference type="SAM" id="Coils"/>
    </source>
</evidence>
<evidence type="ECO:0000256" key="5">
    <source>
        <dbReference type="ARBA" id="ARBA00022777"/>
    </source>
</evidence>
<name>A0A0V0RA86_PSEPJ</name>
<dbReference type="PANTHER" id="PTHR24350">
    <property type="entry name" value="SERINE/THREONINE-PROTEIN KINASE IAL-RELATED"/>
    <property type="match status" value="1"/>
</dbReference>
<dbReference type="Pfam" id="PF00069">
    <property type="entry name" value="Pkinase"/>
    <property type="match status" value="1"/>
</dbReference>
<feature type="region of interest" description="Disordered" evidence="11">
    <location>
        <begin position="282"/>
        <end position="326"/>
    </location>
</feature>
<keyword evidence="14" id="KW-1185">Reference proteome</keyword>
<keyword evidence="4 8" id="KW-0547">Nucleotide-binding</keyword>
<feature type="binding site" evidence="8">
    <location>
        <position position="106"/>
    </location>
    <ligand>
        <name>ATP</name>
        <dbReference type="ChEBI" id="CHEBI:30616"/>
    </ligand>
</feature>
<organism evidence="13 14">
    <name type="scientific">Pseudocohnilembus persalinus</name>
    <name type="common">Ciliate</name>
    <dbReference type="NCBI Taxonomy" id="266149"/>
    <lineage>
        <taxon>Eukaryota</taxon>
        <taxon>Sar</taxon>
        <taxon>Alveolata</taxon>
        <taxon>Ciliophora</taxon>
        <taxon>Intramacronucleata</taxon>
        <taxon>Oligohymenophorea</taxon>
        <taxon>Scuticociliatia</taxon>
        <taxon>Philasterida</taxon>
        <taxon>Pseudocohnilembidae</taxon>
        <taxon>Pseudocohnilembus</taxon>
    </lineage>
</organism>
<feature type="compositionally biased region" description="Polar residues" evidence="11">
    <location>
        <begin position="295"/>
        <end position="317"/>
    </location>
</feature>
<evidence type="ECO:0000256" key="11">
    <source>
        <dbReference type="SAM" id="MobiDB-lite"/>
    </source>
</evidence>
<comment type="subunit">
    <text evidence="1">Monomer.</text>
</comment>
<sequence>MQKMVEQITNEIKLMYLIDHPNIIKIYNHFEEEDYIYLVLEYASGGQLWKLLNKQQRFDEQTTKCIMRDIISAVEYLHSKNPPIIHRDIKPENLIFDGQKKVKLADFGWSNVFNDTKRKTYCGTLDYLAPEMIQGLGHDITLDYWSLGVLLFEFLSGKSPFQPRNLQENSTREEKQRALEQNILDLKLEFPNDFPILAKDLILKLLAKQPNQRLTIKQMKQHPWFQETLGGTQEFFQVDQQIKNPNYKPISKDQINPIQGEFTQENIAFAYNKMQRDSAINTQYSNQQQQQQNQGLDKNNSKQYQENSNQSVNSTMDQSNLSNQQENISNNNNIQEKNQSSVQNRSLIIQKLNSQISQLQLELNEDKVTIDIQNKKIETLQENLKQFQDAEYDHLGKKEERLLKVLENEKQNLKSENDKLWEQNKKKDEKIQQLEVQLQKEKDSQSMMQRYNEEKQQLEQKILKLKEENDQIENKRIQQLRNKDKEITKLEIRITEMEMKGINEKNSEIGGNMVKNLYNLIEELNQKFQNMAEELEKVEIDKNRMDEMEKEIIKLKFEKENNYAELKMKLQEEMEDEIDRIKDSEKEKIENFKLNYEEKLENLEKYKEKTRSQLLQNQINLDEFESMKTQLNLQDQAINDLRQEQENSIKVRQFLDKKSRQLEQELEDYKNKLEKYKKK</sequence>
<dbReference type="SUPFAM" id="SSF56112">
    <property type="entry name" value="Protein kinase-like (PK-like)"/>
    <property type="match status" value="1"/>
</dbReference>
<evidence type="ECO:0000256" key="3">
    <source>
        <dbReference type="ARBA" id="ARBA00022679"/>
    </source>
</evidence>
<dbReference type="AlphaFoldDB" id="A0A0V0RA86"/>
<evidence type="ECO:0000256" key="6">
    <source>
        <dbReference type="ARBA" id="ARBA00022840"/>
    </source>
</evidence>
<dbReference type="GO" id="GO:0005524">
    <property type="term" value="F:ATP binding"/>
    <property type="evidence" value="ECO:0007669"/>
    <property type="project" value="UniProtKB-KW"/>
</dbReference>
<evidence type="ECO:0000256" key="7">
    <source>
        <dbReference type="PIRSR" id="PIRSR630616-1"/>
    </source>
</evidence>
<evidence type="ECO:0000313" key="14">
    <source>
        <dbReference type="Proteomes" id="UP000054937"/>
    </source>
</evidence>
<dbReference type="InterPro" id="IPR008271">
    <property type="entry name" value="Ser/Thr_kinase_AS"/>
</dbReference>
<dbReference type="FunFam" id="1.10.510.10:FF:000571">
    <property type="entry name" value="Maternal embryonic leucine zipper kinase"/>
    <property type="match status" value="1"/>
</dbReference>
<evidence type="ECO:0000256" key="9">
    <source>
        <dbReference type="PIRSR" id="PIRSR630616-3"/>
    </source>
</evidence>
<keyword evidence="10" id="KW-0175">Coiled coil</keyword>
<evidence type="ECO:0000259" key="12">
    <source>
        <dbReference type="PROSITE" id="PS50011"/>
    </source>
</evidence>
<dbReference type="InterPro" id="IPR000719">
    <property type="entry name" value="Prot_kinase_dom"/>
</dbReference>
<dbReference type="OMA" id="RVERACI"/>
<comment type="caution">
    <text evidence="13">The sequence shown here is derived from an EMBL/GenBank/DDBJ whole genome shotgun (WGS) entry which is preliminary data.</text>
</comment>
<accession>A0A0V0RA86</accession>
<keyword evidence="3" id="KW-0808">Transferase</keyword>
<dbReference type="SMART" id="SM00220">
    <property type="entry name" value="S_TKc"/>
    <property type="match status" value="1"/>
</dbReference>
<feature type="active site" description="Proton acceptor" evidence="7">
    <location>
        <position position="88"/>
    </location>
</feature>
<reference evidence="13 14" key="1">
    <citation type="journal article" date="2015" name="Sci. Rep.">
        <title>Genome of the facultative scuticociliatosis pathogen Pseudocohnilembus persalinus provides insight into its virulence through horizontal gene transfer.</title>
        <authorList>
            <person name="Xiong J."/>
            <person name="Wang G."/>
            <person name="Cheng J."/>
            <person name="Tian M."/>
            <person name="Pan X."/>
            <person name="Warren A."/>
            <person name="Jiang C."/>
            <person name="Yuan D."/>
            <person name="Miao W."/>
        </authorList>
    </citation>
    <scope>NUCLEOTIDE SEQUENCE [LARGE SCALE GENOMIC DNA]</scope>
    <source>
        <strain evidence="13">36N120E</strain>
    </source>
</reference>
<dbReference type="Gene3D" id="1.10.510.10">
    <property type="entry name" value="Transferase(Phosphotransferase) domain 1"/>
    <property type="match status" value="1"/>
</dbReference>
<evidence type="ECO:0000256" key="1">
    <source>
        <dbReference type="ARBA" id="ARBA00011245"/>
    </source>
</evidence>